<dbReference type="AlphaFoldDB" id="A0A1I7XY55"/>
<proteinExistence type="predicted"/>
<feature type="transmembrane region" description="Helical" evidence="1">
    <location>
        <begin position="130"/>
        <end position="149"/>
    </location>
</feature>
<sequence length="323" mass="37236">MSLLEHVFNRTLDVIAVFSVFSYSVTFFIIIRHTPKSMKAFSLPLINIFIWNAIVNALFIFARPFPMMPLACFKLTGFITLWVDSEIIGQGTLMITFLVMVNVGTALVISFSLRYITIAQWKILKTARKVWFYLYGAILHVVFSAGYLWSYHTWSLSVDHYPEKIPKLMRKNLFCVAPEGENGYICILYLFFFMVFVANSLMVFVGLSFYELHKHKKIVSERTARMQKKLLWNLIMLSGVPLLLGSAPYFAFSVFVFKHDWPYAQLIGTFCTLCMLNYGPTMCVACLLLFKNYRKALKGLFVKKPENLVTVTPVISMKHTTFT</sequence>
<feature type="transmembrane region" description="Helical" evidence="1">
    <location>
        <begin position="87"/>
        <end position="109"/>
    </location>
</feature>
<evidence type="ECO:0000313" key="3">
    <source>
        <dbReference type="WBParaSite" id="L893_g1080.t1"/>
    </source>
</evidence>
<feature type="transmembrane region" description="Helical" evidence="1">
    <location>
        <begin position="187"/>
        <end position="210"/>
    </location>
</feature>
<dbReference type="Pfam" id="PF10318">
    <property type="entry name" value="7TM_GPCR_Srh"/>
    <property type="match status" value="1"/>
</dbReference>
<keyword evidence="1" id="KW-0812">Transmembrane</keyword>
<reference evidence="3" key="1">
    <citation type="submission" date="2016-11" db="UniProtKB">
        <authorList>
            <consortium name="WormBaseParasite"/>
        </authorList>
    </citation>
    <scope>IDENTIFICATION</scope>
</reference>
<evidence type="ECO:0000313" key="2">
    <source>
        <dbReference type="Proteomes" id="UP000095287"/>
    </source>
</evidence>
<dbReference type="Gene3D" id="1.20.1070.10">
    <property type="entry name" value="Rhodopsin 7-helix transmembrane proteins"/>
    <property type="match status" value="1"/>
</dbReference>
<keyword evidence="2" id="KW-1185">Reference proteome</keyword>
<organism evidence="2 3">
    <name type="scientific">Steinernema glaseri</name>
    <dbReference type="NCBI Taxonomy" id="37863"/>
    <lineage>
        <taxon>Eukaryota</taxon>
        <taxon>Metazoa</taxon>
        <taxon>Ecdysozoa</taxon>
        <taxon>Nematoda</taxon>
        <taxon>Chromadorea</taxon>
        <taxon>Rhabditida</taxon>
        <taxon>Tylenchina</taxon>
        <taxon>Panagrolaimomorpha</taxon>
        <taxon>Strongyloidoidea</taxon>
        <taxon>Steinernematidae</taxon>
        <taxon>Steinernema</taxon>
    </lineage>
</organism>
<keyword evidence="1" id="KW-0472">Membrane</keyword>
<feature type="transmembrane region" description="Helical" evidence="1">
    <location>
        <begin position="12"/>
        <end position="31"/>
    </location>
</feature>
<accession>A0A1I7XY55</accession>
<dbReference type="InterPro" id="IPR019422">
    <property type="entry name" value="7TM_GPCR_serpentine_rcpt_Srh"/>
</dbReference>
<keyword evidence="1" id="KW-1133">Transmembrane helix</keyword>
<dbReference type="PANTHER" id="PTHR22941">
    <property type="entry name" value="SERPENTINE RECEPTOR"/>
    <property type="match status" value="1"/>
</dbReference>
<dbReference type="WBParaSite" id="L893_g1080.t1">
    <property type="protein sequence ID" value="L893_g1080.t1"/>
    <property type="gene ID" value="L893_g1080"/>
</dbReference>
<feature type="transmembrane region" description="Helical" evidence="1">
    <location>
        <begin position="43"/>
        <end position="62"/>
    </location>
</feature>
<feature type="transmembrane region" description="Helical" evidence="1">
    <location>
        <begin position="263"/>
        <end position="290"/>
    </location>
</feature>
<feature type="transmembrane region" description="Helical" evidence="1">
    <location>
        <begin position="230"/>
        <end position="257"/>
    </location>
</feature>
<dbReference type="Proteomes" id="UP000095287">
    <property type="component" value="Unplaced"/>
</dbReference>
<dbReference type="SUPFAM" id="SSF81321">
    <property type="entry name" value="Family A G protein-coupled receptor-like"/>
    <property type="match status" value="1"/>
</dbReference>
<name>A0A1I7XY55_9BILA</name>
<protein>
    <submittedName>
        <fullName evidence="3">G_PROTEIN_RECEP_F1_2 domain-containing protein</fullName>
    </submittedName>
</protein>
<dbReference type="InterPro" id="IPR053220">
    <property type="entry name" value="Nematode_rcpt-like_serp_H"/>
</dbReference>
<dbReference type="PANTHER" id="PTHR22941:SF26">
    <property type="entry name" value="SERPENTINE RECEPTOR, CLASS H"/>
    <property type="match status" value="1"/>
</dbReference>
<evidence type="ECO:0000256" key="1">
    <source>
        <dbReference type="SAM" id="Phobius"/>
    </source>
</evidence>